<organism evidence="6 7">
    <name type="scientific">Pedobacter petrophilus</name>
    <dbReference type="NCBI Taxonomy" id="1908241"/>
    <lineage>
        <taxon>Bacteria</taxon>
        <taxon>Pseudomonadati</taxon>
        <taxon>Bacteroidota</taxon>
        <taxon>Sphingobacteriia</taxon>
        <taxon>Sphingobacteriales</taxon>
        <taxon>Sphingobacteriaceae</taxon>
        <taxon>Pedobacter</taxon>
    </lineage>
</organism>
<evidence type="ECO:0000313" key="7">
    <source>
        <dbReference type="Proteomes" id="UP000487757"/>
    </source>
</evidence>
<dbReference type="PANTHER" id="PTHR43774">
    <property type="entry name" value="PEPTIDE METHIONINE SULFOXIDE REDUCTASE"/>
    <property type="match status" value="1"/>
</dbReference>
<proteinExistence type="predicted"/>
<protein>
    <recommendedName>
        <fullName evidence="1">peptide-methionine (S)-S-oxide reductase</fullName>
        <ecNumber evidence="1">1.8.4.11</ecNumber>
    </recommendedName>
</protein>
<comment type="catalytic activity">
    <reaction evidence="4">
        <text>[thioredoxin]-disulfide + L-methionine + H2O = L-methionine (S)-S-oxide + [thioredoxin]-dithiol</text>
        <dbReference type="Rhea" id="RHEA:19993"/>
        <dbReference type="Rhea" id="RHEA-COMP:10698"/>
        <dbReference type="Rhea" id="RHEA-COMP:10700"/>
        <dbReference type="ChEBI" id="CHEBI:15377"/>
        <dbReference type="ChEBI" id="CHEBI:29950"/>
        <dbReference type="ChEBI" id="CHEBI:50058"/>
        <dbReference type="ChEBI" id="CHEBI:57844"/>
        <dbReference type="ChEBI" id="CHEBI:58772"/>
        <dbReference type="EC" id="1.8.4.11"/>
    </reaction>
</comment>
<evidence type="ECO:0000259" key="5">
    <source>
        <dbReference type="Pfam" id="PF01625"/>
    </source>
</evidence>
<dbReference type="Proteomes" id="UP000487757">
    <property type="component" value="Unassembled WGS sequence"/>
</dbReference>
<dbReference type="GO" id="GO:0008113">
    <property type="term" value="F:peptide-methionine (S)-S-oxide reductase activity"/>
    <property type="evidence" value="ECO:0007669"/>
    <property type="project" value="UniProtKB-EC"/>
</dbReference>
<comment type="catalytic activity">
    <reaction evidence="3">
        <text>L-methionyl-[protein] + [thioredoxin]-disulfide + H2O = L-methionyl-(S)-S-oxide-[protein] + [thioredoxin]-dithiol</text>
        <dbReference type="Rhea" id="RHEA:14217"/>
        <dbReference type="Rhea" id="RHEA-COMP:10698"/>
        <dbReference type="Rhea" id="RHEA-COMP:10700"/>
        <dbReference type="Rhea" id="RHEA-COMP:12313"/>
        <dbReference type="Rhea" id="RHEA-COMP:12315"/>
        <dbReference type="ChEBI" id="CHEBI:15377"/>
        <dbReference type="ChEBI" id="CHEBI:16044"/>
        <dbReference type="ChEBI" id="CHEBI:29950"/>
        <dbReference type="ChEBI" id="CHEBI:44120"/>
        <dbReference type="ChEBI" id="CHEBI:50058"/>
        <dbReference type="EC" id="1.8.4.11"/>
    </reaction>
</comment>
<evidence type="ECO:0000256" key="2">
    <source>
        <dbReference type="ARBA" id="ARBA00023002"/>
    </source>
</evidence>
<gene>
    <name evidence="6" type="ORF">GJU39_01695</name>
</gene>
<dbReference type="SUPFAM" id="SSF55068">
    <property type="entry name" value="Peptide methionine sulfoxide reductase"/>
    <property type="match status" value="1"/>
</dbReference>
<dbReference type="AlphaFoldDB" id="A0A7K0FT43"/>
<keyword evidence="2" id="KW-0560">Oxidoreductase</keyword>
<feature type="domain" description="Peptide methionine sulphoxide reductase MsrA" evidence="5">
    <location>
        <begin position="2"/>
        <end position="63"/>
    </location>
</feature>
<accession>A0A7K0FT43</accession>
<dbReference type="Gene3D" id="3.30.1060.10">
    <property type="entry name" value="Peptide methionine sulphoxide reductase MsrA"/>
    <property type="match status" value="1"/>
</dbReference>
<dbReference type="PANTHER" id="PTHR43774:SF1">
    <property type="entry name" value="PEPTIDE METHIONINE SULFOXIDE REDUCTASE MSRA 2"/>
    <property type="match status" value="1"/>
</dbReference>
<dbReference type="EC" id="1.8.4.11" evidence="1"/>
<dbReference type="EMBL" id="WKKH01000002">
    <property type="protein sequence ID" value="MRX74788.1"/>
    <property type="molecule type" value="Genomic_DNA"/>
</dbReference>
<sequence length="66" mass="7561">MIKGVELVTSVYMDGELRHPTHMEISNGDTGRAEVVEIIFNKNEVLYTELLLIFFKAHNPTILTDR</sequence>
<dbReference type="Pfam" id="PF01625">
    <property type="entry name" value="PMSR"/>
    <property type="match status" value="1"/>
</dbReference>
<comment type="caution">
    <text evidence="6">The sequence shown here is derived from an EMBL/GenBank/DDBJ whole genome shotgun (WGS) entry which is preliminary data.</text>
</comment>
<reference evidence="6 7" key="1">
    <citation type="submission" date="2019-11" db="EMBL/GenBank/DDBJ databases">
        <title>Pedobacter petrophilus genome.</title>
        <authorList>
            <person name="Feldbauer M.J."/>
            <person name="Newman J.D."/>
        </authorList>
    </citation>
    <scope>NUCLEOTIDE SEQUENCE [LARGE SCALE GENOMIC DNA]</scope>
    <source>
        <strain evidence="6 7">LMG 29686</strain>
    </source>
</reference>
<evidence type="ECO:0000256" key="4">
    <source>
        <dbReference type="ARBA" id="ARBA00048782"/>
    </source>
</evidence>
<name>A0A7K0FT43_9SPHI</name>
<dbReference type="InterPro" id="IPR036509">
    <property type="entry name" value="Met_Sox_Rdtase_MsrA_sf"/>
</dbReference>
<evidence type="ECO:0000256" key="3">
    <source>
        <dbReference type="ARBA" id="ARBA00047806"/>
    </source>
</evidence>
<keyword evidence="7" id="KW-1185">Reference proteome</keyword>
<evidence type="ECO:0000313" key="6">
    <source>
        <dbReference type="EMBL" id="MRX74788.1"/>
    </source>
</evidence>
<evidence type="ECO:0000256" key="1">
    <source>
        <dbReference type="ARBA" id="ARBA00012502"/>
    </source>
</evidence>
<dbReference type="InterPro" id="IPR002569">
    <property type="entry name" value="Met_Sox_Rdtase_MsrA_dom"/>
</dbReference>
<dbReference type="RefSeq" id="WP_154278957.1">
    <property type="nucleotide sequence ID" value="NZ_JBHUJQ010000001.1"/>
</dbReference>